<dbReference type="Proteomes" id="UP001148018">
    <property type="component" value="Unassembled WGS sequence"/>
</dbReference>
<protein>
    <recommendedName>
        <fullName evidence="4">LisH domain-containing protein</fullName>
    </recommendedName>
</protein>
<evidence type="ECO:0000313" key="3">
    <source>
        <dbReference type="Proteomes" id="UP001148018"/>
    </source>
</evidence>
<feature type="compositionally biased region" description="Acidic residues" evidence="1">
    <location>
        <begin position="69"/>
        <end position="84"/>
    </location>
</feature>
<feature type="compositionally biased region" description="Low complexity" evidence="1">
    <location>
        <begin position="40"/>
        <end position="60"/>
    </location>
</feature>
<dbReference type="EMBL" id="JANIIK010000111">
    <property type="protein sequence ID" value="KAJ3594772.1"/>
    <property type="molecule type" value="Genomic_DNA"/>
</dbReference>
<feature type="non-terminal residue" evidence="2">
    <location>
        <position position="1"/>
    </location>
</feature>
<gene>
    <name evidence="2" type="ORF">NHX12_004079</name>
</gene>
<reference evidence="2" key="1">
    <citation type="submission" date="2022-07" db="EMBL/GenBank/DDBJ databases">
        <title>Chromosome-level genome of Muraenolepis orangiensis.</title>
        <authorList>
            <person name="Kim J."/>
        </authorList>
    </citation>
    <scope>NUCLEOTIDE SEQUENCE</scope>
    <source>
        <strain evidence="2">KU_S4_2022</strain>
        <tissue evidence="2">Muscle</tissue>
    </source>
</reference>
<dbReference type="PROSITE" id="PS50896">
    <property type="entry name" value="LISH"/>
    <property type="match status" value="1"/>
</dbReference>
<keyword evidence="3" id="KW-1185">Reference proteome</keyword>
<name>A0A9Q0DUQ8_9TELE</name>
<evidence type="ECO:0000256" key="1">
    <source>
        <dbReference type="SAM" id="MobiDB-lite"/>
    </source>
</evidence>
<accession>A0A9Q0DUQ8</accession>
<comment type="caution">
    <text evidence="2">The sequence shown here is derived from an EMBL/GenBank/DDBJ whole genome shotgun (WGS) entry which is preliminary data.</text>
</comment>
<evidence type="ECO:0008006" key="4">
    <source>
        <dbReference type="Google" id="ProtNLM"/>
    </source>
</evidence>
<feature type="region of interest" description="Disordered" evidence="1">
    <location>
        <begin position="26"/>
        <end position="154"/>
    </location>
</feature>
<organism evidence="2 3">
    <name type="scientific">Muraenolepis orangiensis</name>
    <name type="common">Patagonian moray cod</name>
    <dbReference type="NCBI Taxonomy" id="630683"/>
    <lineage>
        <taxon>Eukaryota</taxon>
        <taxon>Metazoa</taxon>
        <taxon>Chordata</taxon>
        <taxon>Craniata</taxon>
        <taxon>Vertebrata</taxon>
        <taxon>Euteleostomi</taxon>
        <taxon>Actinopterygii</taxon>
        <taxon>Neopterygii</taxon>
        <taxon>Teleostei</taxon>
        <taxon>Neoteleostei</taxon>
        <taxon>Acanthomorphata</taxon>
        <taxon>Zeiogadaria</taxon>
        <taxon>Gadariae</taxon>
        <taxon>Gadiformes</taxon>
        <taxon>Muraenolepidoidei</taxon>
        <taxon>Muraenolepididae</taxon>
        <taxon>Muraenolepis</taxon>
    </lineage>
</organism>
<sequence>MEEDGALLRLIHQHLLLHGHHEAARALKKRVSKTTDTKQPAGAPEAPGAEGAPCPSEEAPCLGESPASDQEEEETQPQEEEMEASDSLAEPLCGQEANQEEVLAGSAVQEVPPTKPADEPVTSTTGVDPVASPPEVDLQEAKKKRKNATKAPEKEETVCLLLSHLTGDCLSAAPVSPHRRL</sequence>
<dbReference type="InterPro" id="IPR006594">
    <property type="entry name" value="LisH"/>
</dbReference>
<evidence type="ECO:0000313" key="2">
    <source>
        <dbReference type="EMBL" id="KAJ3594772.1"/>
    </source>
</evidence>
<dbReference type="AlphaFoldDB" id="A0A9Q0DUQ8"/>
<proteinExistence type="predicted"/>